<dbReference type="RefSeq" id="WP_067064776.1">
    <property type="nucleotide sequence ID" value="NZ_CP014699.1"/>
</dbReference>
<reference evidence="7" key="2">
    <citation type="submission" date="2016-03" db="EMBL/GenBank/DDBJ databases">
        <title>Streptococcus antelopensis sp. nov., isolated from the feces of the Tibetan antelope (Pantholops hodgsonii) in Hoh Xil National Nature Reserve, Qinghai, China.</title>
        <authorList>
            <person name="Bai X."/>
        </authorList>
    </citation>
    <scope>NUCLEOTIDE SEQUENCE [LARGE SCALE GENOMIC DNA]</scope>
    <source>
        <strain evidence="7">TA 26</strain>
    </source>
</reference>
<keyword evidence="7" id="KW-1185">Reference proteome</keyword>
<dbReference type="GO" id="GO:0033765">
    <property type="term" value="F:steroid dehydrogenase activity, acting on the CH-CH group of donors"/>
    <property type="evidence" value="ECO:0007669"/>
    <property type="project" value="UniProtKB-ARBA"/>
</dbReference>
<keyword evidence="3" id="KW-0274">FAD</keyword>
<dbReference type="STRING" id="1811193.A0O21_10025"/>
<dbReference type="OrthoDB" id="9806724at2"/>
<dbReference type="KEGG" id="spat:A0O21_10025"/>
<dbReference type="InterPro" id="IPR003953">
    <property type="entry name" value="FAD-dep_OxRdtase_2_FAD-bd"/>
</dbReference>
<proteinExistence type="predicted"/>
<dbReference type="EMBL" id="CP014699">
    <property type="protein sequence ID" value="AND80291.1"/>
    <property type="molecule type" value="Genomic_DNA"/>
</dbReference>
<evidence type="ECO:0000313" key="7">
    <source>
        <dbReference type="Proteomes" id="UP000077317"/>
    </source>
</evidence>
<dbReference type="Pfam" id="PF00890">
    <property type="entry name" value="FAD_binding_2"/>
    <property type="match status" value="1"/>
</dbReference>
<evidence type="ECO:0000256" key="2">
    <source>
        <dbReference type="ARBA" id="ARBA00022630"/>
    </source>
</evidence>
<keyword evidence="2" id="KW-0285">Flavoprotein</keyword>
<comment type="cofactor">
    <cofactor evidence="1">
        <name>FAD</name>
        <dbReference type="ChEBI" id="CHEBI:57692"/>
    </cofactor>
</comment>
<dbReference type="SUPFAM" id="SSF56425">
    <property type="entry name" value="Succinate dehydrogenase/fumarate reductase flavoprotein, catalytic domain"/>
    <property type="match status" value="1"/>
</dbReference>
<feature type="domain" description="FAD-dependent oxidoreductase 2 FAD-binding" evidence="5">
    <location>
        <begin position="7"/>
        <end position="468"/>
    </location>
</feature>
<dbReference type="PANTHER" id="PTHR43400">
    <property type="entry name" value="FUMARATE REDUCTASE"/>
    <property type="match status" value="1"/>
</dbReference>
<dbReference type="SUPFAM" id="SSF51905">
    <property type="entry name" value="FAD/NAD(P)-binding domain"/>
    <property type="match status" value="1"/>
</dbReference>
<sequence length="502" mass="55398">MEYQTEVVIVGAGAAGFGAALSLVDAGKNVIMLEKGNRYGGAGMFGAEGLFAVGSKLQQVSEDDKTRDYTLQDAIDEMLEYTHHRSNARMTRAILGKSAETITWLQEHGMETELVNNTQEVHQDHAMVYHQYIDKFAAFDRMKDYFEAKGGILLTETAGQDLIYQEGQIKGIKALKADGKTIEISCQAVILADGGFVGNAEMVSEALTIAPEFLYSMGERKATGDSFTMLEKLGVETRKHRYFENHAATVVSKTNPKWRNMAVFTLTNLPFLWVDAQGKRFANEEIVYDFALWGNAVYTAGGRYYFLMDQAQVDFLKTNVLDWTHSFERTFVTLAHQPMTHQVGPFPTLDDDLKEAAEHGAAFKASSLQELAEQIGCSSQSLKETVETYNAAIQQKSDAEFGKSEKFLKFPITEGPFYAVRPISTSLGTIGGIPANEDFQVLFPNQKPLMGAFVAGNNATGMYDNSYPTLEGISCAFAWNSGRIAGESAIKLLEQGVSAYYH</sequence>
<accession>A0A172QA15</accession>
<dbReference type="AlphaFoldDB" id="A0A172QA15"/>
<name>A0A172QA15_9STRE</name>
<dbReference type="Proteomes" id="UP000077317">
    <property type="component" value="Chromosome"/>
</dbReference>
<dbReference type="PRINTS" id="PR00411">
    <property type="entry name" value="PNDRDTASEI"/>
</dbReference>
<dbReference type="InterPro" id="IPR036188">
    <property type="entry name" value="FAD/NAD-bd_sf"/>
</dbReference>
<evidence type="ECO:0000256" key="3">
    <source>
        <dbReference type="ARBA" id="ARBA00022827"/>
    </source>
</evidence>
<reference evidence="6 7" key="1">
    <citation type="journal article" date="2016" name="Int. J. Syst. Evol. Microbiol.">
        <title>Streptococcuspantholopis sp. nov., isolated from faeces of the Tibetan antelope (Pantholops hodgsonii).</title>
        <authorList>
            <person name="Bai X."/>
            <person name="Xiong Y."/>
            <person name="Lu S."/>
            <person name="Jin D."/>
            <person name="Lai X."/>
            <person name="Yang J."/>
            <person name="Niu L."/>
            <person name="Hu S."/>
            <person name="Meng X."/>
            <person name="Pu J."/>
            <person name="Ye C."/>
            <person name="Xu J."/>
        </authorList>
    </citation>
    <scope>NUCLEOTIDE SEQUENCE [LARGE SCALE GENOMIC DNA]</scope>
    <source>
        <strain evidence="6 7">TA 26</strain>
    </source>
</reference>
<gene>
    <name evidence="6" type="ORF">A0O21_10025</name>
</gene>
<dbReference type="InterPro" id="IPR027477">
    <property type="entry name" value="Succ_DH/fumarate_Rdtase_cat_sf"/>
</dbReference>
<evidence type="ECO:0000256" key="4">
    <source>
        <dbReference type="ARBA" id="ARBA00023002"/>
    </source>
</evidence>
<protein>
    <submittedName>
        <fullName evidence="6">Fumarate reductase</fullName>
    </submittedName>
</protein>
<dbReference type="Gene3D" id="3.90.700.10">
    <property type="entry name" value="Succinate dehydrogenase/fumarate reductase flavoprotein, catalytic domain"/>
    <property type="match status" value="1"/>
</dbReference>
<dbReference type="InterPro" id="IPR050315">
    <property type="entry name" value="FAD-oxidoreductase_2"/>
</dbReference>
<organism evidence="6 7">
    <name type="scientific">Streptococcus pantholopis</name>
    <dbReference type="NCBI Taxonomy" id="1811193"/>
    <lineage>
        <taxon>Bacteria</taxon>
        <taxon>Bacillati</taxon>
        <taxon>Bacillota</taxon>
        <taxon>Bacilli</taxon>
        <taxon>Lactobacillales</taxon>
        <taxon>Streptococcaceae</taxon>
        <taxon>Streptococcus</taxon>
    </lineage>
</organism>
<evidence type="ECO:0000259" key="5">
    <source>
        <dbReference type="Pfam" id="PF00890"/>
    </source>
</evidence>
<keyword evidence="4" id="KW-0560">Oxidoreductase</keyword>
<evidence type="ECO:0000256" key="1">
    <source>
        <dbReference type="ARBA" id="ARBA00001974"/>
    </source>
</evidence>
<dbReference type="PANTHER" id="PTHR43400:SF7">
    <property type="entry name" value="FAD-DEPENDENT OXIDOREDUCTASE 2 FAD BINDING DOMAIN-CONTAINING PROTEIN"/>
    <property type="match status" value="1"/>
</dbReference>
<evidence type="ECO:0000313" key="6">
    <source>
        <dbReference type="EMBL" id="AND80291.1"/>
    </source>
</evidence>
<dbReference type="Gene3D" id="3.50.50.60">
    <property type="entry name" value="FAD/NAD(P)-binding domain"/>
    <property type="match status" value="1"/>
</dbReference>